<evidence type="ECO:0000256" key="5">
    <source>
        <dbReference type="SAM" id="Coils"/>
    </source>
</evidence>
<dbReference type="OrthoDB" id="166375at2759"/>
<dbReference type="RefSeq" id="XP_502302.1">
    <property type="nucleotide sequence ID" value="XM_502302.1"/>
</dbReference>
<evidence type="ECO:0000313" key="9">
    <source>
        <dbReference type="EMBL" id="RDW26288.1"/>
    </source>
</evidence>
<keyword evidence="2" id="KW-0805">Transcription regulation</keyword>
<sequence length="514" mass="59190">MSDLDDDLLALAGGVDSSDEGDLTSKAEPSKRRRIDEDSEDGDKGDDDDGGDDGDDDHQDDDEDDYEAKGVDHDDDDDDDESEDEFVPYPLEGKYKDEADRQKLLNMTEMERESLLFDRSQEMQKYQEKKYLTQRLKQRKRDTERNSERSSKREKLSELKKRREKRARKQDDYDDDEEDEGEEEEDDFDDGYEPEDHVVDEKEVVKTLDVRLLNSVRFSRSQLAKFCFYPEFEQVVVGSYIRIPIAVSRTEQRNRVCLVKEVVPLKHKTYSLEGTTVNFSLKVAFGADEANFEMRYCSDSPFTEEDFVKWKKACEEGGVSLPSVQRLERKHKELKELATRPLTSQEIDDMVRRRSKLSAGRGANAVIERAVLENRRQIAEDQGNEDEMAKIDEQLAELEALNTSKPISSQKDKFAEVNARNRKANQESIRKAELMDLEARRKAAMSNSGVNADPFSRLKTTVKIFHQSAEEIRQKEMEKAEGIAEEEAKKVCLKTHSIDSRIATIEIDIDLSKL</sequence>
<dbReference type="VEuPathDB" id="FungiDB:YALI1_D02137g"/>
<feature type="compositionally biased region" description="Basic and acidic residues" evidence="6">
    <location>
        <begin position="93"/>
        <end position="106"/>
    </location>
</feature>
<feature type="region of interest" description="Disordered" evidence="6">
    <location>
        <begin position="1"/>
        <end position="106"/>
    </location>
</feature>
<dbReference type="KEGG" id="yli:2910478"/>
<organism evidence="8 10">
    <name type="scientific">Yarrowia lipolytica</name>
    <name type="common">Candida lipolytica</name>
    <dbReference type="NCBI Taxonomy" id="4952"/>
    <lineage>
        <taxon>Eukaryota</taxon>
        <taxon>Fungi</taxon>
        <taxon>Dikarya</taxon>
        <taxon>Ascomycota</taxon>
        <taxon>Saccharomycotina</taxon>
        <taxon>Dipodascomycetes</taxon>
        <taxon>Dipodascales</taxon>
        <taxon>Dipodascales incertae sedis</taxon>
        <taxon>Yarrowia</taxon>
    </lineage>
</organism>
<dbReference type="eggNOG" id="KOG2402">
    <property type="taxonomic scope" value="Eukaryota"/>
</dbReference>
<dbReference type="OMA" id="ISGCYAR"/>
<dbReference type="GO" id="GO:1990269">
    <property type="term" value="F:RNA polymerase II C-terminal domain phosphoserine binding"/>
    <property type="evidence" value="ECO:0007669"/>
    <property type="project" value="TreeGrafter"/>
</dbReference>
<reference evidence="9 11" key="2">
    <citation type="submission" date="2018-07" db="EMBL/GenBank/DDBJ databases">
        <title>Draft Genome Assemblies for Five Robust Yarrowia lipolytica Strains Exhibiting High Lipid Production and Pentose Sugar Utilization and Sugar Alcohol Secretion from Undetoxified Lignocellulosic Biomass Hydrolysates.</title>
        <authorList>
            <consortium name="DOE Joint Genome Institute"/>
            <person name="Walker C."/>
            <person name="Ryu S."/>
            <person name="Na H."/>
            <person name="Zane M."/>
            <person name="LaButti K."/>
            <person name="Lipzen A."/>
            <person name="Haridas S."/>
            <person name="Barry K."/>
            <person name="Grigoriev I.V."/>
            <person name="Quarterman J."/>
            <person name="Slininger P."/>
            <person name="Dien B."/>
            <person name="Trinh C.T."/>
        </authorList>
    </citation>
    <scope>NUCLEOTIDE SEQUENCE [LARGE SCALE GENOMIC DNA]</scope>
    <source>
        <strain evidence="9 11">YB392</strain>
    </source>
</reference>
<dbReference type="PANTHER" id="PTHR13115:SF8">
    <property type="entry name" value="RNA POLYMERASE-ASSOCIATED PROTEIN RTF1 HOMOLOG"/>
    <property type="match status" value="1"/>
</dbReference>
<feature type="domain" description="Plus3" evidence="7">
    <location>
        <begin position="207"/>
        <end position="339"/>
    </location>
</feature>
<feature type="compositionally biased region" description="Basic and acidic residues" evidence="6">
    <location>
        <begin position="23"/>
        <end position="36"/>
    </location>
</feature>
<dbReference type="Proteomes" id="UP000256601">
    <property type="component" value="Unassembled WGS sequence"/>
</dbReference>
<dbReference type="GO" id="GO:0003723">
    <property type="term" value="F:RNA binding"/>
    <property type="evidence" value="ECO:0007669"/>
    <property type="project" value="EnsemblFungi"/>
</dbReference>
<name>A0A1D8NCU9_YARLL</name>
<evidence type="ECO:0000256" key="1">
    <source>
        <dbReference type="ARBA" id="ARBA00004123"/>
    </source>
</evidence>
<evidence type="ECO:0000256" key="4">
    <source>
        <dbReference type="ARBA" id="ARBA00023242"/>
    </source>
</evidence>
<comment type="subcellular location">
    <subcellularLocation>
        <location evidence="1">Nucleus</location>
    </subcellularLocation>
</comment>
<protein>
    <recommendedName>
        <fullName evidence="7">Plus3 domain-containing protein</fullName>
    </recommendedName>
</protein>
<evidence type="ECO:0000259" key="7">
    <source>
        <dbReference type="PROSITE" id="PS51360"/>
    </source>
</evidence>
<evidence type="ECO:0000313" key="10">
    <source>
        <dbReference type="Proteomes" id="UP000182444"/>
    </source>
</evidence>
<feature type="coiled-coil region" evidence="5">
    <location>
        <begin position="384"/>
        <end position="427"/>
    </location>
</feature>
<dbReference type="InterPro" id="IPR004343">
    <property type="entry name" value="Plus-3_dom"/>
</dbReference>
<keyword evidence="4" id="KW-0539">Nucleus</keyword>
<evidence type="ECO:0000256" key="2">
    <source>
        <dbReference type="ARBA" id="ARBA00023015"/>
    </source>
</evidence>
<dbReference type="GO" id="GO:0003697">
    <property type="term" value="F:single-stranded DNA binding"/>
    <property type="evidence" value="ECO:0007669"/>
    <property type="project" value="EnsemblFungi"/>
</dbReference>
<keyword evidence="3" id="KW-0804">Transcription</keyword>
<reference evidence="8 10" key="1">
    <citation type="journal article" date="2016" name="PLoS ONE">
        <title>Sequence Assembly of Yarrowia lipolytica Strain W29/CLIB89 Shows Transposable Element Diversity.</title>
        <authorList>
            <person name="Magnan C."/>
            <person name="Yu J."/>
            <person name="Chang I."/>
            <person name="Jahn E."/>
            <person name="Kanomata Y."/>
            <person name="Wu J."/>
            <person name="Zeller M."/>
            <person name="Oakes M."/>
            <person name="Baldi P."/>
            <person name="Sandmeyer S."/>
        </authorList>
    </citation>
    <scope>NUCLEOTIDE SEQUENCE [LARGE SCALE GENOMIC DNA]</scope>
    <source>
        <strain evidence="8">CLIB89</strain>
        <strain evidence="10">CLIB89(W29)</strain>
    </source>
</reference>
<feature type="region of interest" description="Disordered" evidence="6">
    <location>
        <begin position="128"/>
        <end position="196"/>
    </location>
</feature>
<accession>A0A1D8NCU9</accession>
<feature type="compositionally biased region" description="Acidic residues" evidence="6">
    <location>
        <begin position="37"/>
        <end position="66"/>
    </location>
</feature>
<evidence type="ECO:0000313" key="8">
    <source>
        <dbReference type="EMBL" id="AOW03447.1"/>
    </source>
</evidence>
<feature type="compositionally biased region" description="Acidic residues" evidence="6">
    <location>
        <begin position="73"/>
        <end position="86"/>
    </location>
</feature>
<dbReference type="AlphaFoldDB" id="A0A1D8NCU9"/>
<dbReference type="EMBL" id="CP017556">
    <property type="protein sequence ID" value="AOW03447.1"/>
    <property type="molecule type" value="Genomic_DNA"/>
</dbReference>
<dbReference type="SMART" id="SM00719">
    <property type="entry name" value="Plus3"/>
    <property type="match status" value="1"/>
</dbReference>
<dbReference type="Pfam" id="PF03126">
    <property type="entry name" value="Plus-3"/>
    <property type="match status" value="1"/>
</dbReference>
<dbReference type="GO" id="GO:0000405">
    <property type="term" value="F:bubble DNA binding"/>
    <property type="evidence" value="ECO:0007669"/>
    <property type="project" value="EnsemblFungi"/>
</dbReference>
<dbReference type="PROSITE" id="PS51360">
    <property type="entry name" value="PLUS3"/>
    <property type="match status" value="1"/>
</dbReference>
<dbReference type="VEuPathDB" id="FungiDB:YALI0_D01892g"/>
<dbReference type="Gene3D" id="3.90.70.200">
    <property type="entry name" value="Plus-3 domain"/>
    <property type="match status" value="1"/>
</dbReference>
<evidence type="ECO:0000256" key="6">
    <source>
        <dbReference type="SAM" id="MobiDB-lite"/>
    </source>
</evidence>
<dbReference type="Proteomes" id="UP000182444">
    <property type="component" value="Chromosome 1D"/>
</dbReference>
<dbReference type="SUPFAM" id="SSF159042">
    <property type="entry name" value="Plus3-like"/>
    <property type="match status" value="1"/>
</dbReference>
<evidence type="ECO:0000313" key="11">
    <source>
        <dbReference type="Proteomes" id="UP000256601"/>
    </source>
</evidence>
<dbReference type="PANTHER" id="PTHR13115">
    <property type="entry name" value="RNA POLYMERASE-ASSOCIATED PROTEIN RTF1 HOMOLOG"/>
    <property type="match status" value="1"/>
</dbReference>
<dbReference type="EMBL" id="KZ858982">
    <property type="protein sequence ID" value="RDW26288.1"/>
    <property type="molecule type" value="Genomic_DNA"/>
</dbReference>
<gene>
    <name evidence="9" type="ORF">B0I71DRAFT_131189</name>
    <name evidence="8" type="ORF">YALI1_D02137g</name>
</gene>
<feature type="compositionally biased region" description="Acidic residues" evidence="6">
    <location>
        <begin position="172"/>
        <end position="193"/>
    </location>
</feature>
<feature type="compositionally biased region" description="Basic and acidic residues" evidence="6">
    <location>
        <begin position="141"/>
        <end position="161"/>
    </location>
</feature>
<evidence type="ECO:0000256" key="3">
    <source>
        <dbReference type="ARBA" id="ARBA00023163"/>
    </source>
</evidence>
<dbReference type="InterPro" id="IPR036128">
    <property type="entry name" value="Plus3-like_sf"/>
</dbReference>
<keyword evidence="5" id="KW-0175">Coiled coil</keyword>
<dbReference type="GO" id="GO:0016593">
    <property type="term" value="C:Cdc73/Paf1 complex"/>
    <property type="evidence" value="ECO:0007669"/>
    <property type="project" value="TreeGrafter"/>
</dbReference>
<proteinExistence type="predicted"/>
<dbReference type="GeneID" id="2910478"/>